<dbReference type="EMBL" id="JAACFV010000084">
    <property type="protein sequence ID" value="KAF7506592.1"/>
    <property type="molecule type" value="Genomic_DNA"/>
</dbReference>
<keyword evidence="2" id="KW-1185">Reference proteome</keyword>
<protein>
    <submittedName>
        <fullName evidence="1">Uncharacterized protein</fullName>
    </submittedName>
</protein>
<comment type="caution">
    <text evidence="1">The sequence shown here is derived from an EMBL/GenBank/DDBJ whole genome shotgun (WGS) entry which is preliminary data.</text>
</comment>
<sequence>MTSSQHLWLAGSIFATRISPFGPAMGARLVNWARHKQLVGPIICWLFPAELGTHPVQRDAKSQVGLNADILDQTRDALQDAVQEGLQAHGIRKEPDLLAELRNQTALLQRLVTGVEDLLTETRELRADTYTVTGTITRTD</sequence>
<accession>A0A8H7E242</accession>
<gene>
    <name evidence="1" type="ORF">GJ744_011629</name>
</gene>
<dbReference type="Proteomes" id="UP000606974">
    <property type="component" value="Unassembled WGS sequence"/>
</dbReference>
<proteinExistence type="predicted"/>
<name>A0A8H7E242_9EURO</name>
<evidence type="ECO:0000313" key="1">
    <source>
        <dbReference type="EMBL" id="KAF7506592.1"/>
    </source>
</evidence>
<dbReference type="AlphaFoldDB" id="A0A8H7E242"/>
<dbReference type="OrthoDB" id="4115463at2759"/>
<reference evidence="1" key="1">
    <citation type="submission" date="2020-02" db="EMBL/GenBank/DDBJ databases">
        <authorList>
            <person name="Palmer J.M."/>
        </authorList>
    </citation>
    <scope>NUCLEOTIDE SEQUENCE</scope>
    <source>
        <strain evidence="1">EPUS1.4</strain>
        <tissue evidence="1">Thallus</tissue>
    </source>
</reference>
<organism evidence="1 2">
    <name type="scientific">Endocarpon pusillum</name>
    <dbReference type="NCBI Taxonomy" id="364733"/>
    <lineage>
        <taxon>Eukaryota</taxon>
        <taxon>Fungi</taxon>
        <taxon>Dikarya</taxon>
        <taxon>Ascomycota</taxon>
        <taxon>Pezizomycotina</taxon>
        <taxon>Eurotiomycetes</taxon>
        <taxon>Chaetothyriomycetidae</taxon>
        <taxon>Verrucariales</taxon>
        <taxon>Verrucariaceae</taxon>
        <taxon>Endocarpon</taxon>
    </lineage>
</organism>
<evidence type="ECO:0000313" key="2">
    <source>
        <dbReference type="Proteomes" id="UP000606974"/>
    </source>
</evidence>